<organism evidence="1 2">
    <name type="scientific">Lentinus brumalis</name>
    <dbReference type="NCBI Taxonomy" id="2498619"/>
    <lineage>
        <taxon>Eukaryota</taxon>
        <taxon>Fungi</taxon>
        <taxon>Dikarya</taxon>
        <taxon>Basidiomycota</taxon>
        <taxon>Agaricomycotina</taxon>
        <taxon>Agaricomycetes</taxon>
        <taxon>Polyporales</taxon>
        <taxon>Polyporaceae</taxon>
        <taxon>Lentinus</taxon>
    </lineage>
</organism>
<dbReference type="AlphaFoldDB" id="A0A371CVZ3"/>
<keyword evidence="2" id="KW-1185">Reference proteome</keyword>
<name>A0A371CVZ3_9APHY</name>
<gene>
    <name evidence="1" type="ORF">OH76DRAFT_1487051</name>
</gene>
<reference evidence="1 2" key="1">
    <citation type="journal article" date="2018" name="Biotechnol. Biofuels">
        <title>Integrative visual omics of the white-rot fungus Polyporus brumalis exposes the biotechnological potential of its oxidative enzymes for delignifying raw plant biomass.</title>
        <authorList>
            <person name="Miyauchi S."/>
            <person name="Rancon A."/>
            <person name="Drula E."/>
            <person name="Hage H."/>
            <person name="Chaduli D."/>
            <person name="Favel A."/>
            <person name="Grisel S."/>
            <person name="Henrissat B."/>
            <person name="Herpoel-Gimbert I."/>
            <person name="Ruiz-Duenas F.J."/>
            <person name="Chevret D."/>
            <person name="Hainaut M."/>
            <person name="Lin J."/>
            <person name="Wang M."/>
            <person name="Pangilinan J."/>
            <person name="Lipzen A."/>
            <person name="Lesage-Meessen L."/>
            <person name="Navarro D."/>
            <person name="Riley R."/>
            <person name="Grigoriev I.V."/>
            <person name="Zhou S."/>
            <person name="Raouche S."/>
            <person name="Rosso M.N."/>
        </authorList>
    </citation>
    <scope>NUCLEOTIDE SEQUENCE [LARGE SCALE GENOMIC DNA]</scope>
    <source>
        <strain evidence="1 2">BRFM 1820</strain>
    </source>
</reference>
<evidence type="ECO:0000313" key="2">
    <source>
        <dbReference type="Proteomes" id="UP000256964"/>
    </source>
</evidence>
<sequence>MHDTAPDNQHFEHWAAGERNRDAIPQYAHRLSLSICAVHLAVARSATRPPPASLHLALCPDASAPLVRCGPATARILTTSSPGSEPSVRAEGSSHLQLARVCTSAASVSLTSYRAGALRDYWESGTTLTRLVHPCRVRTNAVRSRAGWSLERNTLVFLGQSPGRMRHSAPSSGGCCLRALGQPQSACWGARSNGTFSVADSFLAAVNVPGLRTSPFC</sequence>
<dbReference type="EMBL" id="KZ857449">
    <property type="protein sequence ID" value="RDX44458.1"/>
    <property type="molecule type" value="Genomic_DNA"/>
</dbReference>
<protein>
    <submittedName>
        <fullName evidence="1">Uncharacterized protein</fullName>
    </submittedName>
</protein>
<evidence type="ECO:0000313" key="1">
    <source>
        <dbReference type="EMBL" id="RDX44458.1"/>
    </source>
</evidence>
<dbReference type="Proteomes" id="UP000256964">
    <property type="component" value="Unassembled WGS sequence"/>
</dbReference>
<proteinExistence type="predicted"/>
<accession>A0A371CVZ3</accession>